<feature type="transmembrane region" description="Helical" evidence="1">
    <location>
        <begin position="91"/>
        <end position="109"/>
    </location>
</feature>
<accession>A0A4S8M8F0</accession>
<evidence type="ECO:0000313" key="2">
    <source>
        <dbReference type="EMBL" id="THU98647.1"/>
    </source>
</evidence>
<organism evidence="2 3">
    <name type="scientific">Dendrothele bispora (strain CBS 962.96)</name>
    <dbReference type="NCBI Taxonomy" id="1314807"/>
    <lineage>
        <taxon>Eukaryota</taxon>
        <taxon>Fungi</taxon>
        <taxon>Dikarya</taxon>
        <taxon>Basidiomycota</taxon>
        <taxon>Agaricomycotina</taxon>
        <taxon>Agaricomycetes</taxon>
        <taxon>Agaricomycetidae</taxon>
        <taxon>Agaricales</taxon>
        <taxon>Agaricales incertae sedis</taxon>
        <taxon>Dendrothele</taxon>
    </lineage>
</organism>
<evidence type="ECO:0000313" key="3">
    <source>
        <dbReference type="Proteomes" id="UP000297245"/>
    </source>
</evidence>
<dbReference type="AlphaFoldDB" id="A0A4S8M8F0"/>
<protein>
    <submittedName>
        <fullName evidence="2">Uncharacterized protein</fullName>
    </submittedName>
</protein>
<name>A0A4S8M8F0_DENBC</name>
<keyword evidence="1" id="KW-0472">Membrane</keyword>
<proteinExistence type="predicted"/>
<evidence type="ECO:0000256" key="1">
    <source>
        <dbReference type="SAM" id="Phobius"/>
    </source>
</evidence>
<reference evidence="2 3" key="1">
    <citation type="journal article" date="2019" name="Nat. Ecol. Evol.">
        <title>Megaphylogeny resolves global patterns of mushroom evolution.</title>
        <authorList>
            <person name="Varga T."/>
            <person name="Krizsan K."/>
            <person name="Foldi C."/>
            <person name="Dima B."/>
            <person name="Sanchez-Garcia M."/>
            <person name="Sanchez-Ramirez S."/>
            <person name="Szollosi G.J."/>
            <person name="Szarkandi J.G."/>
            <person name="Papp V."/>
            <person name="Albert L."/>
            <person name="Andreopoulos W."/>
            <person name="Angelini C."/>
            <person name="Antonin V."/>
            <person name="Barry K.W."/>
            <person name="Bougher N.L."/>
            <person name="Buchanan P."/>
            <person name="Buyck B."/>
            <person name="Bense V."/>
            <person name="Catcheside P."/>
            <person name="Chovatia M."/>
            <person name="Cooper J."/>
            <person name="Damon W."/>
            <person name="Desjardin D."/>
            <person name="Finy P."/>
            <person name="Geml J."/>
            <person name="Haridas S."/>
            <person name="Hughes K."/>
            <person name="Justo A."/>
            <person name="Karasinski D."/>
            <person name="Kautmanova I."/>
            <person name="Kiss B."/>
            <person name="Kocsube S."/>
            <person name="Kotiranta H."/>
            <person name="LaButti K.M."/>
            <person name="Lechner B.E."/>
            <person name="Liimatainen K."/>
            <person name="Lipzen A."/>
            <person name="Lukacs Z."/>
            <person name="Mihaltcheva S."/>
            <person name="Morgado L.N."/>
            <person name="Niskanen T."/>
            <person name="Noordeloos M.E."/>
            <person name="Ohm R.A."/>
            <person name="Ortiz-Santana B."/>
            <person name="Ovrebo C."/>
            <person name="Racz N."/>
            <person name="Riley R."/>
            <person name="Savchenko A."/>
            <person name="Shiryaev A."/>
            <person name="Soop K."/>
            <person name="Spirin V."/>
            <person name="Szebenyi C."/>
            <person name="Tomsovsky M."/>
            <person name="Tulloss R.E."/>
            <person name="Uehling J."/>
            <person name="Grigoriev I.V."/>
            <person name="Vagvolgyi C."/>
            <person name="Papp T."/>
            <person name="Martin F.M."/>
            <person name="Miettinen O."/>
            <person name="Hibbett D.S."/>
            <person name="Nagy L.G."/>
        </authorList>
    </citation>
    <scope>NUCLEOTIDE SEQUENCE [LARGE SCALE GENOMIC DNA]</scope>
    <source>
        <strain evidence="2 3">CBS 962.96</strain>
    </source>
</reference>
<keyword evidence="1" id="KW-0812">Transmembrane</keyword>
<dbReference type="Proteomes" id="UP000297245">
    <property type="component" value="Unassembled WGS sequence"/>
</dbReference>
<sequence length="200" mass="23574">MSPNTNYAHYHTLIYTSLDQPADKSGSRTRAPLLTYQTFLWHVSNLRRLLIYLTILGAQFANTVNCTTLRQRRRPRQYTMFTTGSIRTQRRYYRLLFFSAFLVVCWFTFTGTTGGQYMRIFFDFQLQSDHHTDSNTIRVDTIQPLSVWEIDADVYEVQHNNNESTGFKRPKECLLILGLMFFVKMGSWRSILMIPIQISR</sequence>
<dbReference type="EMBL" id="ML179133">
    <property type="protein sequence ID" value="THU98647.1"/>
    <property type="molecule type" value="Genomic_DNA"/>
</dbReference>
<gene>
    <name evidence="2" type="ORF">K435DRAFT_777407</name>
</gene>
<feature type="transmembrane region" description="Helical" evidence="1">
    <location>
        <begin position="49"/>
        <end position="70"/>
    </location>
</feature>
<keyword evidence="1" id="KW-1133">Transmembrane helix</keyword>
<keyword evidence="3" id="KW-1185">Reference proteome</keyword>